<dbReference type="AlphaFoldDB" id="A0A1V9VAE9"/>
<evidence type="ECO:0000256" key="1">
    <source>
        <dbReference type="SAM" id="SignalP"/>
    </source>
</evidence>
<evidence type="ECO:0000313" key="3">
    <source>
        <dbReference type="Proteomes" id="UP000192599"/>
    </source>
</evidence>
<comment type="caution">
    <text evidence="2">The sequence shown here is derived from an EMBL/GenBank/DDBJ whole genome shotgun (WGS) entry which is preliminary data.</text>
</comment>
<dbReference type="Pfam" id="PF10670">
    <property type="entry name" value="DUF4198"/>
    <property type="match status" value="1"/>
</dbReference>
<dbReference type="InterPro" id="IPR019613">
    <property type="entry name" value="DUF4198"/>
</dbReference>
<sequence length="241" mass="27209">MKKVISALALTALFANAHFLTLLPTSDNIEDKKDANIKIEAMFIHPFEQSGMNMEKPKGIFVNNSKNSLPLKETKKFEHKAWETSYSIDKPAVYKFFVQPEPYFEESEGLFISHVPKVIVSAFGVEDGWDEPIGLKYEIVPLTKPFGLYAGNIFQGVVLKDGKPQANVEVEVELYNEFDLKAPTSSHITQSIKTDKNGVFSFVMNHKGWWGFAALIEEGEKELNGKKYPIENGALLWLKAY</sequence>
<dbReference type="Proteomes" id="UP000192599">
    <property type="component" value="Unassembled WGS sequence"/>
</dbReference>
<accession>A0A1V9VAE9</accession>
<reference evidence="2 3" key="1">
    <citation type="submission" date="2017-04" db="EMBL/GenBank/DDBJ databases">
        <title>Accumulation and expression of multiple antibiotic resistance genes in Arcobacter cryaerophilus that thrives in sewage.</title>
        <authorList>
            <person name="Millar J.A."/>
            <person name="Raghavan R."/>
        </authorList>
    </citation>
    <scope>NUCLEOTIDE SEQUENCE [LARGE SCALE GENOMIC DNA]</scope>
    <source>
        <strain evidence="2 3">AZT-1</strain>
    </source>
</reference>
<organism evidence="2 3">
    <name type="scientific">Aliarcobacter cryaerophilus</name>
    <dbReference type="NCBI Taxonomy" id="28198"/>
    <lineage>
        <taxon>Bacteria</taxon>
        <taxon>Pseudomonadati</taxon>
        <taxon>Campylobacterota</taxon>
        <taxon>Epsilonproteobacteria</taxon>
        <taxon>Campylobacterales</taxon>
        <taxon>Arcobacteraceae</taxon>
        <taxon>Aliarcobacter</taxon>
    </lineage>
</organism>
<proteinExistence type="predicted"/>
<gene>
    <name evidence="2" type="ORF">AS859_07730</name>
</gene>
<feature type="chain" id="PRO_5012303149" description="DUF4198 domain-containing protein" evidence="1">
    <location>
        <begin position="18"/>
        <end position="241"/>
    </location>
</feature>
<keyword evidence="1" id="KW-0732">Signal</keyword>
<name>A0A1V9VAE9_9BACT</name>
<dbReference type="EMBL" id="LNTC01000109">
    <property type="protein sequence ID" value="OQR41090.1"/>
    <property type="molecule type" value="Genomic_DNA"/>
</dbReference>
<feature type="signal peptide" evidence="1">
    <location>
        <begin position="1"/>
        <end position="17"/>
    </location>
</feature>
<evidence type="ECO:0000313" key="2">
    <source>
        <dbReference type="EMBL" id="OQR41090.1"/>
    </source>
</evidence>
<evidence type="ECO:0008006" key="4">
    <source>
        <dbReference type="Google" id="ProtNLM"/>
    </source>
</evidence>
<protein>
    <recommendedName>
        <fullName evidence="4">DUF4198 domain-containing protein</fullName>
    </recommendedName>
</protein>